<evidence type="ECO:0000313" key="9">
    <source>
        <dbReference type="RefSeq" id="XP_018089953.1"/>
    </source>
</evidence>
<dbReference type="InterPro" id="IPR023091">
    <property type="entry name" value="MetalPrtase_cat_dom_sf_prd"/>
</dbReference>
<dbReference type="AlphaFoldDB" id="A0A8J0TUG3"/>
<dbReference type="GO" id="GO:0046872">
    <property type="term" value="F:metal ion binding"/>
    <property type="evidence" value="ECO:0007669"/>
    <property type="project" value="UniProtKB-KW"/>
</dbReference>
<dbReference type="InterPro" id="IPR002036">
    <property type="entry name" value="YbeY"/>
</dbReference>
<dbReference type="PANTHER" id="PTHR46986">
    <property type="entry name" value="ENDORIBONUCLEASE YBEY, CHLOROPLASTIC"/>
    <property type="match status" value="1"/>
</dbReference>
<evidence type="ECO:0000256" key="2">
    <source>
        <dbReference type="ARBA" id="ARBA00010875"/>
    </source>
</evidence>
<dbReference type="NCBIfam" id="TIGR00043">
    <property type="entry name" value="rRNA maturation RNase YbeY"/>
    <property type="match status" value="1"/>
</dbReference>
<evidence type="ECO:0000256" key="7">
    <source>
        <dbReference type="ARBA" id="ARBA00022833"/>
    </source>
</evidence>
<keyword evidence="7" id="KW-0862">Zinc</keyword>
<gene>
    <name evidence="9 10" type="primary">ybey.L</name>
    <name evidence="9" type="synonym">c21orf57</name>
    <name evidence="9" type="synonym">ybey</name>
</gene>
<dbReference type="OrthoDB" id="27226at2759"/>
<evidence type="ECO:0000256" key="3">
    <source>
        <dbReference type="ARBA" id="ARBA00022722"/>
    </source>
</evidence>
<keyword evidence="5" id="KW-0255">Endonuclease</keyword>
<keyword evidence="3" id="KW-0540">Nuclease</keyword>
<comment type="cofactor">
    <cofactor evidence="1">
        <name>Zn(2+)</name>
        <dbReference type="ChEBI" id="CHEBI:29105"/>
    </cofactor>
</comment>
<keyword evidence="6" id="KW-0378">Hydrolase</keyword>
<dbReference type="HAMAP" id="MF_00009">
    <property type="entry name" value="Endoribonucl_YbeY"/>
    <property type="match status" value="1"/>
</dbReference>
<dbReference type="GO" id="GO:0004519">
    <property type="term" value="F:endonuclease activity"/>
    <property type="evidence" value="ECO:0007669"/>
    <property type="project" value="UniProtKB-KW"/>
</dbReference>
<dbReference type="Xenbase" id="XB-GENE-980974">
    <property type="gene designation" value="ybey.L"/>
</dbReference>
<name>A0A8J0TUG3_XENLA</name>
<dbReference type="GO" id="GO:0004222">
    <property type="term" value="F:metalloendopeptidase activity"/>
    <property type="evidence" value="ECO:0007669"/>
    <property type="project" value="InterPro"/>
</dbReference>
<dbReference type="CTD" id="447001"/>
<dbReference type="Proteomes" id="UP000186698">
    <property type="component" value="Chromosome 9_10L"/>
</dbReference>
<reference evidence="9" key="1">
    <citation type="submission" date="2025-08" db="UniProtKB">
        <authorList>
            <consortium name="RefSeq"/>
        </authorList>
    </citation>
    <scope>IDENTIFICATION</scope>
    <source>
        <strain evidence="9">J_2021</strain>
        <tissue evidence="9">Erythrocytes</tissue>
    </source>
</reference>
<dbReference type="SUPFAM" id="SSF55486">
    <property type="entry name" value="Metalloproteases ('zincins'), catalytic domain"/>
    <property type="match status" value="1"/>
</dbReference>
<organism evidence="8 9">
    <name type="scientific">Xenopus laevis</name>
    <name type="common">African clawed frog</name>
    <dbReference type="NCBI Taxonomy" id="8355"/>
    <lineage>
        <taxon>Eukaryota</taxon>
        <taxon>Metazoa</taxon>
        <taxon>Chordata</taxon>
        <taxon>Craniata</taxon>
        <taxon>Vertebrata</taxon>
        <taxon>Euteleostomi</taxon>
        <taxon>Amphibia</taxon>
        <taxon>Batrachia</taxon>
        <taxon>Anura</taxon>
        <taxon>Pipoidea</taxon>
        <taxon>Pipidae</taxon>
        <taxon>Xenopodinae</taxon>
        <taxon>Xenopus</taxon>
        <taxon>Xenopus</taxon>
    </lineage>
</organism>
<accession>A0A8J0TUG3</accession>
<comment type="similarity">
    <text evidence="2">Belongs to the endoribonuclease YbeY family.</text>
</comment>
<proteinExistence type="inferred from homology"/>
<dbReference type="PROSITE" id="PS01306">
    <property type="entry name" value="UPF0054"/>
    <property type="match status" value="1"/>
</dbReference>
<protein>
    <submittedName>
        <fullName evidence="9">YbeY metalloendoribonuclease L homeolog isoform X1</fullName>
    </submittedName>
</protein>
<evidence type="ECO:0000256" key="6">
    <source>
        <dbReference type="ARBA" id="ARBA00022801"/>
    </source>
</evidence>
<evidence type="ECO:0000256" key="1">
    <source>
        <dbReference type="ARBA" id="ARBA00001947"/>
    </source>
</evidence>
<dbReference type="Pfam" id="PF02130">
    <property type="entry name" value="YbeY"/>
    <property type="match status" value="1"/>
</dbReference>
<dbReference type="PANTHER" id="PTHR46986:SF1">
    <property type="entry name" value="ENDORIBONUCLEASE YBEY, CHLOROPLASTIC"/>
    <property type="match status" value="1"/>
</dbReference>
<evidence type="ECO:0000256" key="4">
    <source>
        <dbReference type="ARBA" id="ARBA00022723"/>
    </source>
</evidence>
<dbReference type="AGR" id="Xenbase:XB-GENE-980974"/>
<evidence type="ECO:0000256" key="5">
    <source>
        <dbReference type="ARBA" id="ARBA00022759"/>
    </source>
</evidence>
<keyword evidence="4" id="KW-0479">Metal-binding</keyword>
<dbReference type="GeneID" id="447001"/>
<dbReference type="InterPro" id="IPR020549">
    <property type="entry name" value="YbeY_CS"/>
</dbReference>
<dbReference type="Gene3D" id="3.40.390.30">
    <property type="entry name" value="Metalloproteases ('zincins'), catalytic domain"/>
    <property type="match status" value="1"/>
</dbReference>
<evidence type="ECO:0000313" key="10">
    <source>
        <dbReference type="Xenbase" id="XB-GENE-980974"/>
    </source>
</evidence>
<dbReference type="RefSeq" id="XP_018089953.1">
    <property type="nucleotide sequence ID" value="XM_018234464.2"/>
</dbReference>
<dbReference type="GO" id="GO:0006364">
    <property type="term" value="P:rRNA processing"/>
    <property type="evidence" value="ECO:0007669"/>
    <property type="project" value="InterPro"/>
</dbReference>
<sequence>MYKNSTYCYSYRGMSLILRNAQHAVPLYRAHLRFSLDIARSCLKVKNFDLGIICVNNARIQHINRVYRGQDSVTDVLSFPFHEDLNPSLLPIPATPDEYNLGDIYLGVAFIYEQCQKTQEDYRSILTITAVHGLCHLLGHKHNNPEKWKQQMFEKETEILNEINRVTGSKLKPLSTNHY</sequence>
<keyword evidence="8" id="KW-1185">Reference proteome</keyword>
<evidence type="ECO:0000313" key="8">
    <source>
        <dbReference type="Proteomes" id="UP000186698"/>
    </source>
</evidence>